<dbReference type="EMBL" id="QBIY01013213">
    <property type="protein sequence ID" value="RXN10298.1"/>
    <property type="molecule type" value="Genomic_DNA"/>
</dbReference>
<dbReference type="STRING" id="84645.A0A498LPE7"/>
<feature type="disulfide bond" evidence="4">
    <location>
        <begin position="199"/>
        <end position="225"/>
    </location>
</feature>
<keyword evidence="6" id="KW-0812">Transmembrane</keyword>
<feature type="region of interest" description="Disordered" evidence="5">
    <location>
        <begin position="675"/>
        <end position="724"/>
    </location>
</feature>
<evidence type="ECO:0000313" key="9">
    <source>
        <dbReference type="Proteomes" id="UP000290572"/>
    </source>
</evidence>
<dbReference type="FunFam" id="2.80.10.50:FF:000032">
    <property type="entry name" value="macrophage mannose receptor 1"/>
    <property type="match status" value="1"/>
</dbReference>
<dbReference type="GO" id="GO:0005886">
    <property type="term" value="C:plasma membrane"/>
    <property type="evidence" value="ECO:0007669"/>
    <property type="project" value="TreeGrafter"/>
</dbReference>
<dbReference type="Pfam" id="PF00040">
    <property type="entry name" value="fn2"/>
    <property type="match status" value="1"/>
</dbReference>
<protein>
    <submittedName>
        <fullName evidence="8">Pro convertase subtilisin kexin type 1 like</fullName>
    </submittedName>
</protein>
<dbReference type="FunFam" id="2.10.10.10:FF:000001">
    <property type="entry name" value="Fibronectin 1a isoform 1"/>
    <property type="match status" value="1"/>
</dbReference>
<sequence length="794" mass="89697">MILVLRKSALSVPDTRFSRLKGKTKGSPVMGSELGHIVHLRKRPKAKANVSKDSDTSSFLIYNEDHNKCVKVVNATVVQAAPCDASSKAQHFKWISSSQIISLSFILCLGVENIKERVKIILLPCNDSSPVQTWECTHKNLFGLKGHPLHLNYGPDENDVMLWTRVQSRWLIYGTKENLCSLGYQEIYTEGGNSLEKPCHFPFKFEGKWYADCTVDGRTDGHLWCSTEKDYDTEGKWGFCPLKKCRLCLISDFVAGPHCSDHHDGGVSSFYIGFFSFIVVGLFIMIVAVIMATLKSKAKDSDTTSFLIYNEDHNKCMHAVNATVVQAAPCDASSKAQHFKWLSSSQIISLSFNLCLGSEKIKNWVKIILLPCNDSSPVQTWECKRTGVWSHWQIYVTKENLCSRGYQDVPVPNITVFRQMEDKEYMIVMCLFGRRHIESSFHLFLEGEHNYTLNNPLCYSNEKCVFEMKCNPLTRAHHIARRRPLSAMRGGGRSYDSQAGGVRLRRDLRDSVPYEAQMMSYPTADFRSRSNDLYYQPEVLRAQGLGQALQRLVENDQRREQEAAYLASMLRLLNEAQNNGQGKPEEEEEDESDFQGPYPPDYDETEQAVSMAKPQASWQGLLDPQLTQALLNRYKQERLMQAGLAPNTNRIPEREQDKDQEMLRYLVEKILSSLASSGGQGAPSNQRSKRDLSAVANMEQSGGPALKRSRRSLDSAPGPSPQVEASLLRVKRLDGDVDDDGVTGQSNRTPHVGLQRMKRIDTDLPPPKKHSRKRRALTYDPALIAQHILQYLPA</sequence>
<dbReference type="PROSITE" id="PS50231">
    <property type="entry name" value="RICIN_B_LECTIN"/>
    <property type="match status" value="2"/>
</dbReference>
<proteinExistence type="predicted"/>
<dbReference type="GO" id="GO:0032991">
    <property type="term" value="C:protein-containing complex"/>
    <property type="evidence" value="ECO:0007669"/>
    <property type="project" value="TreeGrafter"/>
</dbReference>
<dbReference type="PRINTS" id="PR00013">
    <property type="entry name" value="FNTYPEII"/>
</dbReference>
<evidence type="ECO:0000256" key="2">
    <source>
        <dbReference type="ARBA" id="ARBA00022737"/>
    </source>
</evidence>
<evidence type="ECO:0000256" key="6">
    <source>
        <dbReference type="SAM" id="Phobius"/>
    </source>
</evidence>
<evidence type="ECO:0000256" key="1">
    <source>
        <dbReference type="ARBA" id="ARBA00022729"/>
    </source>
</evidence>
<dbReference type="PANTHER" id="PTHR36129:SF1">
    <property type="entry name" value="ORGANIC SOLUTE TRANSPORTER SUBUNIT BETA"/>
    <property type="match status" value="1"/>
</dbReference>
<dbReference type="SMART" id="SM00059">
    <property type="entry name" value="FN2"/>
    <property type="match status" value="1"/>
</dbReference>
<gene>
    <name evidence="8" type="ORF">ROHU_030876</name>
</gene>
<dbReference type="SUPFAM" id="SSF50370">
    <property type="entry name" value="Ricin B-like lectins"/>
    <property type="match status" value="2"/>
</dbReference>
<evidence type="ECO:0000256" key="3">
    <source>
        <dbReference type="ARBA" id="ARBA00023157"/>
    </source>
</evidence>
<keyword evidence="1" id="KW-0732">Signal</keyword>
<organism evidence="8 9">
    <name type="scientific">Labeo rohita</name>
    <name type="common">Indian major carp</name>
    <name type="synonym">Cyprinus rohita</name>
    <dbReference type="NCBI Taxonomy" id="84645"/>
    <lineage>
        <taxon>Eukaryota</taxon>
        <taxon>Metazoa</taxon>
        <taxon>Chordata</taxon>
        <taxon>Craniata</taxon>
        <taxon>Vertebrata</taxon>
        <taxon>Euteleostomi</taxon>
        <taxon>Actinopterygii</taxon>
        <taxon>Neopterygii</taxon>
        <taxon>Teleostei</taxon>
        <taxon>Ostariophysi</taxon>
        <taxon>Cypriniformes</taxon>
        <taxon>Cyprinidae</taxon>
        <taxon>Labeoninae</taxon>
        <taxon>Labeonini</taxon>
        <taxon>Labeo</taxon>
    </lineage>
</organism>
<dbReference type="InterPro" id="IPR000562">
    <property type="entry name" value="FN_type2_dom"/>
</dbReference>
<feature type="transmembrane region" description="Helical" evidence="6">
    <location>
        <begin position="270"/>
        <end position="294"/>
    </location>
</feature>
<dbReference type="GO" id="GO:0015721">
    <property type="term" value="P:bile acid and bile salt transport"/>
    <property type="evidence" value="ECO:0007669"/>
    <property type="project" value="TreeGrafter"/>
</dbReference>
<evidence type="ECO:0000256" key="4">
    <source>
        <dbReference type="PROSITE-ProRule" id="PRU00479"/>
    </source>
</evidence>
<dbReference type="AlphaFoldDB" id="A0A498LPE7"/>
<accession>A0A498LPE7</accession>
<evidence type="ECO:0000313" key="8">
    <source>
        <dbReference type="EMBL" id="RXN10298.1"/>
    </source>
</evidence>
<dbReference type="PROSITE" id="PS51092">
    <property type="entry name" value="FN2_2"/>
    <property type="match status" value="1"/>
</dbReference>
<dbReference type="Proteomes" id="UP000290572">
    <property type="component" value="Unassembled WGS sequence"/>
</dbReference>
<dbReference type="Pfam" id="PF07259">
    <property type="entry name" value="ProSAAS"/>
    <property type="match status" value="1"/>
</dbReference>
<keyword evidence="2" id="KW-0677">Repeat</keyword>
<dbReference type="InterPro" id="IPR010832">
    <property type="entry name" value="ProSAAS"/>
</dbReference>
<dbReference type="InterPro" id="IPR013806">
    <property type="entry name" value="Kringle-like"/>
</dbReference>
<dbReference type="InterPro" id="IPR035992">
    <property type="entry name" value="Ricin_B-like_lectins"/>
</dbReference>
<keyword evidence="3 4" id="KW-1015">Disulfide bond</keyword>
<dbReference type="InterPro" id="IPR000772">
    <property type="entry name" value="Ricin_B_lectin"/>
</dbReference>
<keyword evidence="6" id="KW-1133">Transmembrane helix</keyword>
<keyword evidence="6" id="KW-0472">Membrane</keyword>
<comment type="caution">
    <text evidence="8">The sequence shown here is derived from an EMBL/GenBank/DDBJ whole genome shotgun (WGS) entry which is preliminary data.</text>
</comment>
<feature type="disulfide bond" evidence="4">
    <location>
        <begin position="213"/>
        <end position="240"/>
    </location>
</feature>
<dbReference type="GO" id="GO:0004866">
    <property type="term" value="F:endopeptidase inhibitor activity"/>
    <property type="evidence" value="ECO:0007669"/>
    <property type="project" value="InterPro"/>
</dbReference>
<dbReference type="CDD" id="cd23407">
    <property type="entry name" value="beta-trefoil_Ricin_MRC1"/>
    <property type="match status" value="1"/>
</dbReference>
<name>A0A498LPE7_LABRO</name>
<dbReference type="Gene3D" id="2.80.10.50">
    <property type="match status" value="2"/>
</dbReference>
<feature type="region of interest" description="Disordered" evidence="5">
    <location>
        <begin position="577"/>
        <end position="616"/>
    </location>
</feature>
<dbReference type="InterPro" id="IPR052678">
    <property type="entry name" value="OST-beta_subunit"/>
</dbReference>
<evidence type="ECO:0000256" key="5">
    <source>
        <dbReference type="SAM" id="MobiDB-lite"/>
    </source>
</evidence>
<dbReference type="PANTHER" id="PTHR36129">
    <property type="entry name" value="ORGANIC SOLUTE TRANSPORTER SUBUNIT BETA-RELATED"/>
    <property type="match status" value="1"/>
</dbReference>
<keyword evidence="9" id="KW-1185">Reference proteome</keyword>
<dbReference type="CDD" id="cd00062">
    <property type="entry name" value="FN2"/>
    <property type="match status" value="1"/>
</dbReference>
<dbReference type="Pfam" id="PF24562">
    <property type="entry name" value="CysR_MRC2_N"/>
    <property type="match status" value="2"/>
</dbReference>
<dbReference type="PROSITE" id="PS00023">
    <property type="entry name" value="FN2_1"/>
    <property type="match status" value="1"/>
</dbReference>
<evidence type="ECO:0000259" key="7">
    <source>
        <dbReference type="PROSITE" id="PS51092"/>
    </source>
</evidence>
<dbReference type="SUPFAM" id="SSF57440">
    <property type="entry name" value="Kringle-like"/>
    <property type="match status" value="1"/>
</dbReference>
<dbReference type="Gene3D" id="2.10.10.10">
    <property type="entry name" value="Fibronectin, type II, collagen-binding"/>
    <property type="match status" value="1"/>
</dbReference>
<reference evidence="8 9" key="1">
    <citation type="submission" date="2018-03" db="EMBL/GenBank/DDBJ databases">
        <title>Draft genome sequence of Rohu Carp (Labeo rohita).</title>
        <authorList>
            <person name="Das P."/>
            <person name="Kushwaha B."/>
            <person name="Joshi C.G."/>
            <person name="Kumar D."/>
            <person name="Nagpure N.S."/>
            <person name="Sahoo L."/>
            <person name="Das S.P."/>
            <person name="Bit A."/>
            <person name="Patnaik S."/>
            <person name="Meher P.K."/>
            <person name="Jayasankar P."/>
            <person name="Koringa P.G."/>
            <person name="Patel N.V."/>
            <person name="Hinsu A.T."/>
            <person name="Kumar R."/>
            <person name="Pandey M."/>
            <person name="Agarwal S."/>
            <person name="Srivastava S."/>
            <person name="Singh M."/>
            <person name="Iquebal M.A."/>
            <person name="Jaiswal S."/>
            <person name="Angadi U.B."/>
            <person name="Kumar N."/>
            <person name="Raza M."/>
            <person name="Shah T.M."/>
            <person name="Rai A."/>
            <person name="Jena J.K."/>
        </authorList>
    </citation>
    <scope>NUCLEOTIDE SEQUENCE [LARGE SCALE GENOMIC DNA]</scope>
    <source>
        <strain evidence="8">DASCIFA01</strain>
        <tissue evidence="8">Testis</tissue>
    </source>
</reference>
<feature type="domain" description="Fibronectin type-II" evidence="7">
    <location>
        <begin position="194"/>
        <end position="242"/>
    </location>
</feature>
<dbReference type="SMART" id="SM00458">
    <property type="entry name" value="RICIN"/>
    <property type="match status" value="2"/>
</dbReference>
<dbReference type="InterPro" id="IPR036943">
    <property type="entry name" value="FN_type2_sf"/>
</dbReference>